<evidence type="ECO:0000313" key="2">
    <source>
        <dbReference type="Proteomes" id="UP000663608"/>
    </source>
</evidence>
<dbReference type="KEGG" id="lti:JW886_08750"/>
<name>A0AA45KHT7_9LACT</name>
<keyword evidence="2" id="KW-1185">Reference proteome</keyword>
<dbReference type="SUPFAM" id="SSF160800">
    <property type="entry name" value="Lp2179-like"/>
    <property type="match status" value="1"/>
</dbReference>
<dbReference type="Gene3D" id="3.30.1820.10">
    <property type="entry name" value="Lp2179-like"/>
    <property type="match status" value="1"/>
</dbReference>
<accession>A0AA45KHT7</accession>
<dbReference type="AlphaFoldDB" id="A0AA45KHT7"/>
<reference evidence="1 2" key="1">
    <citation type="submission" date="2021-02" db="EMBL/GenBank/DDBJ databases">
        <title>Complete genome sequence of Lactococcus lactis strain K_LL004.</title>
        <authorList>
            <person name="Kim H.B."/>
        </authorList>
    </citation>
    <scope>NUCLEOTIDE SEQUENCE [LARGE SCALE GENOMIC DNA]</scope>
    <source>
        <strain evidence="1 2">K_LL004</strain>
    </source>
</reference>
<dbReference type="EMBL" id="CP070872">
    <property type="protein sequence ID" value="QSE76536.1"/>
    <property type="molecule type" value="Genomic_DNA"/>
</dbReference>
<protein>
    <submittedName>
        <fullName evidence="1">DUF1831 domain-containing protein</fullName>
    </submittedName>
</protein>
<gene>
    <name evidence="1" type="ORF">JW886_08750</name>
</gene>
<organism evidence="1 2">
    <name type="scientific">Lactococcus taiwanensis</name>
    <dbReference type="NCBI Taxonomy" id="1151742"/>
    <lineage>
        <taxon>Bacteria</taxon>
        <taxon>Bacillati</taxon>
        <taxon>Bacillota</taxon>
        <taxon>Bacilli</taxon>
        <taxon>Lactobacillales</taxon>
        <taxon>Streptococcaceae</taxon>
        <taxon>Lactococcus</taxon>
    </lineage>
</organism>
<dbReference type="Proteomes" id="UP000663608">
    <property type="component" value="Chromosome"/>
</dbReference>
<dbReference type="RefSeq" id="WP_205871887.1">
    <property type="nucleotide sequence ID" value="NZ_CP070872.1"/>
</dbReference>
<dbReference type="Pfam" id="PF08866">
    <property type="entry name" value="DUF1831"/>
    <property type="match status" value="1"/>
</dbReference>
<dbReference type="InterPro" id="IPR014965">
    <property type="entry name" value="Amino_acid_metab_prot_put"/>
</dbReference>
<dbReference type="InterPro" id="IPR035942">
    <property type="entry name" value="Lp2179-like_sf"/>
</dbReference>
<proteinExistence type="predicted"/>
<evidence type="ECO:0000313" key="1">
    <source>
        <dbReference type="EMBL" id="QSE76536.1"/>
    </source>
</evidence>
<sequence>MAFVTEKQPEGCKYIYSLAPTLKKFTLKDMTFSETKLGNYEFKRMLEEIPNSNEGFLLKIIVNKELNGFKLSLTDKSGLRNVNIFQHANKIIQDKFYFQMDTFVDRGIFNKQEI</sequence>